<dbReference type="GO" id="GO:0008616">
    <property type="term" value="P:tRNA queuosine(34) biosynthetic process"/>
    <property type="evidence" value="ECO:0007669"/>
    <property type="project" value="UniProtKB-UniRule"/>
</dbReference>
<keyword evidence="3 8" id="KW-0479">Metal-binding</keyword>
<sequence>MIRLELPAADHPIGDGGLLVAEGFTPTLQGEGPSAGQVAGFLRLSRCNLDCANCDTPYTWDWTRFDAREQSRRIGVDVLLDWLTRHAPGLVVITGGEPLIQQDNLTPLVRGLVEAGRRVEIETNGTLVPDPELAGLVSFNVSPKLSRFGVSAARKRIVPRALRALTRHGGRFKFVISELDELAEVDALVAEHGLREVWLMPEGTTVAAIDRGLVRLGEVAAERGYHLSDRLHVRLWGDERGR</sequence>
<feature type="binding site" evidence="8">
    <location>
        <position position="56"/>
    </location>
    <ligand>
        <name>Mg(2+)</name>
        <dbReference type="ChEBI" id="CHEBI:18420"/>
    </ligand>
</feature>
<evidence type="ECO:0000256" key="5">
    <source>
        <dbReference type="ARBA" id="ARBA00023004"/>
    </source>
</evidence>
<keyword evidence="4 8" id="KW-0460">Magnesium</keyword>
<dbReference type="GO" id="GO:0016840">
    <property type="term" value="F:carbon-nitrogen lyase activity"/>
    <property type="evidence" value="ECO:0007669"/>
    <property type="project" value="UniProtKB-UniRule"/>
</dbReference>
<evidence type="ECO:0000256" key="8">
    <source>
        <dbReference type="HAMAP-Rule" id="MF_00917"/>
    </source>
</evidence>
<evidence type="ECO:0000256" key="1">
    <source>
        <dbReference type="ARBA" id="ARBA00022485"/>
    </source>
</evidence>
<dbReference type="SUPFAM" id="SSF102114">
    <property type="entry name" value="Radical SAM enzymes"/>
    <property type="match status" value="1"/>
</dbReference>
<evidence type="ECO:0000256" key="7">
    <source>
        <dbReference type="ARBA" id="ARBA00023239"/>
    </source>
</evidence>
<feature type="binding site" evidence="8">
    <location>
        <position position="96"/>
    </location>
    <ligand>
        <name>S-adenosyl-L-methionine</name>
        <dbReference type="ChEBI" id="CHEBI:59789"/>
    </ligand>
</feature>
<dbReference type="PIRSF" id="PIRSF000370">
    <property type="entry name" value="QueE"/>
    <property type="match status" value="1"/>
</dbReference>
<organism evidence="10 11">
    <name type="scientific">Longispora fulva</name>
    <dbReference type="NCBI Taxonomy" id="619741"/>
    <lineage>
        <taxon>Bacteria</taxon>
        <taxon>Bacillati</taxon>
        <taxon>Actinomycetota</taxon>
        <taxon>Actinomycetes</taxon>
        <taxon>Micromonosporales</taxon>
        <taxon>Micromonosporaceae</taxon>
        <taxon>Longispora</taxon>
    </lineage>
</organism>
<dbReference type="PANTHER" id="PTHR42836">
    <property type="entry name" value="7-CARBOXY-7-DEAZAGUANINE SYNTHASE"/>
    <property type="match status" value="1"/>
</dbReference>
<dbReference type="AlphaFoldDB" id="A0A8J7GNL5"/>
<keyword evidence="7 8" id="KW-0456">Lyase</keyword>
<dbReference type="UniPathway" id="UPA00391"/>
<dbReference type="CDD" id="cd01335">
    <property type="entry name" value="Radical_SAM"/>
    <property type="match status" value="1"/>
</dbReference>
<comment type="caution">
    <text evidence="8">Lacks conserved residue(s) required for the propagation of feature annotation.</text>
</comment>
<feature type="binding site" evidence="8">
    <location>
        <position position="43"/>
    </location>
    <ligand>
        <name>substrate</name>
    </ligand>
</feature>
<feature type="binding site" evidence="8">
    <location>
        <position position="51"/>
    </location>
    <ligand>
        <name>[4Fe-4S] cluster</name>
        <dbReference type="ChEBI" id="CHEBI:49883"/>
        <note>4Fe-4S-S-AdoMet</note>
    </ligand>
</feature>
<comment type="cofactor">
    <cofactor evidence="8">
        <name>Mg(2+)</name>
        <dbReference type="ChEBI" id="CHEBI:18420"/>
    </cofactor>
</comment>
<dbReference type="GO" id="GO:1904047">
    <property type="term" value="F:S-adenosyl-L-methionine binding"/>
    <property type="evidence" value="ECO:0007669"/>
    <property type="project" value="UniProtKB-UniRule"/>
</dbReference>
<protein>
    <recommendedName>
        <fullName evidence="8">7-carboxy-7-deazaguanine synthase</fullName>
        <shortName evidence="8">CDG synthase</shortName>
        <ecNumber evidence="8">4.3.99.3</ecNumber>
    </recommendedName>
    <alternativeName>
        <fullName evidence="8">Queuosine biosynthesis protein QueE</fullName>
    </alternativeName>
</protein>
<feature type="binding site" evidence="8">
    <location>
        <begin position="28"/>
        <end position="30"/>
    </location>
    <ligand>
        <name>substrate</name>
    </ligand>
</feature>
<keyword evidence="5 8" id="KW-0408">Iron</keyword>
<dbReference type="Proteomes" id="UP000622552">
    <property type="component" value="Unassembled WGS sequence"/>
</dbReference>
<keyword evidence="11" id="KW-1185">Reference proteome</keyword>
<feature type="binding site" evidence="8">
    <location>
        <position position="94"/>
    </location>
    <ligand>
        <name>substrate</name>
    </ligand>
</feature>
<evidence type="ECO:0000256" key="2">
    <source>
        <dbReference type="ARBA" id="ARBA00022691"/>
    </source>
</evidence>
<evidence type="ECO:0000313" key="10">
    <source>
        <dbReference type="EMBL" id="MBG6140452.1"/>
    </source>
</evidence>
<dbReference type="InterPro" id="IPR007197">
    <property type="entry name" value="rSAM"/>
</dbReference>
<keyword evidence="1 8" id="KW-0004">4Fe-4S</keyword>
<dbReference type="SFLD" id="SFLDS00029">
    <property type="entry name" value="Radical_SAM"/>
    <property type="match status" value="1"/>
</dbReference>
<comment type="function">
    <text evidence="8">Catalyzes the complex heterocyclic radical-mediated conversion of 6-carboxy-5,6,7,8-tetrahydropterin (CPH4) to 7-carboxy-7-deazaguanine (CDG), a step common to the biosynthetic pathways of all 7-deazapurine-containing compounds.</text>
</comment>
<dbReference type="Pfam" id="PF04055">
    <property type="entry name" value="Radical_SAM"/>
    <property type="match status" value="1"/>
</dbReference>
<evidence type="ECO:0000259" key="9">
    <source>
        <dbReference type="PROSITE" id="PS51918"/>
    </source>
</evidence>
<evidence type="ECO:0000256" key="6">
    <source>
        <dbReference type="ARBA" id="ARBA00023014"/>
    </source>
</evidence>
<comment type="cofactor">
    <cofactor evidence="8">
        <name>[4Fe-4S] cluster</name>
        <dbReference type="ChEBI" id="CHEBI:49883"/>
    </cofactor>
    <text evidence="8">Binds 1 [4Fe-4S] cluster. The cluster is coordinated with 3 cysteines and an exchangeable S-adenosyl-L-methionine.</text>
</comment>
<comment type="cofactor">
    <cofactor evidence="8">
        <name>S-adenosyl-L-methionine</name>
        <dbReference type="ChEBI" id="CHEBI:59789"/>
    </cofactor>
    <text evidence="8">Binds 1 S-adenosyl-L-methionine per subunit.</text>
</comment>
<evidence type="ECO:0000256" key="4">
    <source>
        <dbReference type="ARBA" id="ARBA00022842"/>
    </source>
</evidence>
<comment type="subunit">
    <text evidence="8">Homodimer.</text>
</comment>
<dbReference type="HAMAP" id="MF_00917">
    <property type="entry name" value="QueE"/>
    <property type="match status" value="1"/>
</dbReference>
<dbReference type="RefSeq" id="WP_197006990.1">
    <property type="nucleotide sequence ID" value="NZ_BONS01000005.1"/>
</dbReference>
<dbReference type="GO" id="GO:0051539">
    <property type="term" value="F:4 iron, 4 sulfur cluster binding"/>
    <property type="evidence" value="ECO:0007669"/>
    <property type="project" value="UniProtKB-UniRule"/>
</dbReference>
<comment type="similarity">
    <text evidence="8">Belongs to the radical SAM superfamily. 7-carboxy-7-deazaguanine synthase family.</text>
</comment>
<dbReference type="Gene3D" id="3.20.20.70">
    <property type="entry name" value="Aldolase class I"/>
    <property type="match status" value="1"/>
</dbReference>
<keyword evidence="2 8" id="KW-0949">S-adenosyl-L-methionine</keyword>
<dbReference type="PANTHER" id="PTHR42836:SF1">
    <property type="entry name" value="7-CARBOXY-7-DEAZAGUANINE SYNTHASE"/>
    <property type="match status" value="1"/>
</dbReference>
<evidence type="ECO:0000313" key="11">
    <source>
        <dbReference type="Proteomes" id="UP000622552"/>
    </source>
</evidence>
<feature type="binding site" evidence="8">
    <location>
        <position position="54"/>
    </location>
    <ligand>
        <name>[4Fe-4S] cluster</name>
        <dbReference type="ChEBI" id="CHEBI:49883"/>
        <note>4Fe-4S-S-AdoMet</note>
    </ligand>
</feature>
<name>A0A8J7GNL5_9ACTN</name>
<dbReference type="InterPro" id="IPR024924">
    <property type="entry name" value="7-CO-7-deazaguanine_synth-like"/>
</dbReference>
<accession>A0A8J7GNL5</accession>
<keyword evidence="6 8" id="KW-0411">Iron-sulfur</keyword>
<dbReference type="EMBL" id="JADOUF010000001">
    <property type="protein sequence ID" value="MBG6140452.1"/>
    <property type="molecule type" value="Genomic_DNA"/>
</dbReference>
<dbReference type="InterPro" id="IPR013785">
    <property type="entry name" value="Aldolase_TIM"/>
</dbReference>
<dbReference type="GO" id="GO:0000287">
    <property type="term" value="F:magnesium ion binding"/>
    <property type="evidence" value="ECO:0007669"/>
    <property type="project" value="UniProtKB-UniRule"/>
</dbReference>
<feature type="binding site" evidence="8">
    <location>
        <position position="47"/>
    </location>
    <ligand>
        <name>[4Fe-4S] cluster</name>
        <dbReference type="ChEBI" id="CHEBI:49883"/>
        <note>4Fe-4S-S-AdoMet</note>
    </ligand>
</feature>
<keyword evidence="8" id="KW-0671">Queuosine biosynthesis</keyword>
<gene>
    <name evidence="8" type="primary">queE</name>
    <name evidence="10" type="ORF">IW245_006646</name>
</gene>
<dbReference type="PROSITE" id="PS51918">
    <property type="entry name" value="RADICAL_SAM"/>
    <property type="match status" value="1"/>
</dbReference>
<dbReference type="InterPro" id="IPR058240">
    <property type="entry name" value="rSAM_sf"/>
</dbReference>
<dbReference type="EC" id="4.3.99.3" evidence="8"/>
<comment type="pathway">
    <text evidence="8">Purine metabolism; 7-cyano-7-deazaguanine biosynthesis.</text>
</comment>
<feature type="domain" description="Radical SAM core" evidence="9">
    <location>
        <begin position="34"/>
        <end position="238"/>
    </location>
</feature>
<feature type="binding site" evidence="8">
    <location>
        <begin position="142"/>
        <end position="144"/>
    </location>
    <ligand>
        <name>S-adenosyl-L-methionine</name>
        <dbReference type="ChEBI" id="CHEBI:59789"/>
    </ligand>
</feature>
<comment type="catalytic activity">
    <reaction evidence="8">
        <text>6-carboxy-5,6,7,8-tetrahydropterin + H(+) = 7-carboxy-7-carbaguanine + NH4(+)</text>
        <dbReference type="Rhea" id="RHEA:27974"/>
        <dbReference type="ChEBI" id="CHEBI:15378"/>
        <dbReference type="ChEBI" id="CHEBI:28938"/>
        <dbReference type="ChEBI" id="CHEBI:61032"/>
        <dbReference type="ChEBI" id="CHEBI:61036"/>
        <dbReference type="EC" id="4.3.99.3"/>
    </reaction>
</comment>
<proteinExistence type="inferred from homology"/>
<comment type="caution">
    <text evidence="10">The sequence shown here is derived from an EMBL/GenBank/DDBJ whole genome shotgun (WGS) entry which is preliminary data.</text>
</comment>
<reference evidence="10" key="1">
    <citation type="submission" date="2020-11" db="EMBL/GenBank/DDBJ databases">
        <title>Sequencing the genomes of 1000 actinobacteria strains.</title>
        <authorList>
            <person name="Klenk H.-P."/>
        </authorList>
    </citation>
    <scope>NUCLEOTIDE SEQUENCE</scope>
    <source>
        <strain evidence="10">DSM 45356</strain>
    </source>
</reference>
<evidence type="ECO:0000256" key="3">
    <source>
        <dbReference type="ARBA" id="ARBA00022723"/>
    </source>
</evidence>